<dbReference type="SUPFAM" id="SSF51971">
    <property type="entry name" value="Nucleotide-binding domain"/>
    <property type="match status" value="1"/>
</dbReference>
<dbReference type="Pfam" id="PF14691">
    <property type="entry name" value="Fer4_20"/>
    <property type="match status" value="1"/>
</dbReference>
<sequence>MALKRKLIKERVPTPEIPVGERINSFKEVNLGYTFELAVKEAERCLQCPYNYAPCIKGCPVHIDIPGFISKLVEYRDNPDKAVKEALNVIWACNSLPATTGRVCPQEDQCEMNCVMGKVGDKINIGKLERFVADYAREHGIDEELLFEIVPKIEKKGQKVAIIGAGPAGLTAAGELAKLGYDVTIYEALHEAGGVLMYGIPEFRLPKEIVQSEIEKLKKLGVKILTDHIVGKTVTMEELLEEYDAVFIGSGAGTPRFINAPGINLNGIYSANEFLTRVNLMKAYKFPEYDTPVKVGKRVIVIGAGNTGMDAARSARRFGAEVIIAYRRGPEDVSARVEEVEHAKEEGIKFEFFLNPVEFIGDGKGNLKAVKFEKMRPLDKRDSRGKRKIVGTGEYVTIETDTVIIAIGKHPNRLIVNTPGLKVERGKIVVDENLMTSIPGVFAGGDAIRGEATVILAMGDGRRAAKAIHEYLTKKREEQRENA</sequence>
<dbReference type="GO" id="GO:0016491">
    <property type="term" value="F:oxidoreductase activity"/>
    <property type="evidence" value="ECO:0007669"/>
    <property type="project" value="InterPro"/>
</dbReference>
<name>B6YXL3_THEON</name>
<dbReference type="Gene3D" id="3.50.50.60">
    <property type="entry name" value="FAD/NAD(P)-binding domain"/>
    <property type="match status" value="2"/>
</dbReference>
<feature type="domain" description="FAD/NAD(P)-binding" evidence="1">
    <location>
        <begin position="159"/>
        <end position="461"/>
    </location>
</feature>
<dbReference type="PANTHER" id="PTHR42783:SF3">
    <property type="entry name" value="GLUTAMATE SYNTHASE [NADPH] SMALL CHAIN-RELATED"/>
    <property type="match status" value="1"/>
</dbReference>
<dbReference type="STRING" id="523850.TON_1336"/>
<protein>
    <submittedName>
        <fullName evidence="3">Ferredoxin:NADP oxidoreductase, alpha subunit</fullName>
    </submittedName>
</protein>
<dbReference type="SUPFAM" id="SSF46548">
    <property type="entry name" value="alpha-helical ferredoxin"/>
    <property type="match status" value="1"/>
</dbReference>
<dbReference type="AlphaFoldDB" id="B6YXL3"/>
<dbReference type="InterPro" id="IPR006004">
    <property type="entry name" value="SudA-like"/>
</dbReference>
<dbReference type="InterPro" id="IPR028261">
    <property type="entry name" value="DPD_II"/>
</dbReference>
<dbReference type="RefSeq" id="WP_012572298.1">
    <property type="nucleotide sequence ID" value="NC_011529.1"/>
</dbReference>
<dbReference type="PRINTS" id="PR00411">
    <property type="entry name" value="PNDRDTASEI"/>
</dbReference>
<dbReference type="Pfam" id="PF07992">
    <property type="entry name" value="Pyr_redox_2"/>
    <property type="match status" value="1"/>
</dbReference>
<gene>
    <name evidence="3" type="ordered locus">TON_1336</name>
</gene>
<dbReference type="eggNOG" id="arCOG01292">
    <property type="taxonomic scope" value="Archaea"/>
</dbReference>
<dbReference type="GO" id="GO:0051536">
    <property type="term" value="F:iron-sulfur cluster binding"/>
    <property type="evidence" value="ECO:0007669"/>
    <property type="project" value="InterPro"/>
</dbReference>
<dbReference type="Gene3D" id="1.10.1060.10">
    <property type="entry name" value="Alpha-helical ferredoxin"/>
    <property type="match status" value="1"/>
</dbReference>
<evidence type="ECO:0000259" key="1">
    <source>
        <dbReference type="Pfam" id="PF07992"/>
    </source>
</evidence>
<dbReference type="InterPro" id="IPR023753">
    <property type="entry name" value="FAD/NAD-binding_dom"/>
</dbReference>
<evidence type="ECO:0000313" key="4">
    <source>
        <dbReference type="Proteomes" id="UP000002727"/>
    </source>
</evidence>
<evidence type="ECO:0000313" key="3">
    <source>
        <dbReference type="EMBL" id="ACJ16826.1"/>
    </source>
</evidence>
<dbReference type="PANTHER" id="PTHR42783">
    <property type="entry name" value="GLUTAMATE SYNTHASE [NADPH] SMALL CHAIN"/>
    <property type="match status" value="1"/>
</dbReference>
<reference evidence="3 4" key="1">
    <citation type="journal article" date="2008" name="J. Bacteriol.">
        <title>The complete genome sequence of Thermococcus onnurineus NA1 reveals a mixed heterotrophic and carboxydotrophic metabolism.</title>
        <authorList>
            <person name="Lee H.S."/>
            <person name="Kang S.G."/>
            <person name="Bae S.S."/>
            <person name="Lim J.K."/>
            <person name="Cho Y."/>
            <person name="Kim Y.J."/>
            <person name="Jeon J.H."/>
            <person name="Cha S.S."/>
            <person name="Kwon K.K."/>
            <person name="Kim H.T."/>
            <person name="Park C.J."/>
            <person name="Lee H.W."/>
            <person name="Kim S.I."/>
            <person name="Chun J."/>
            <person name="Colwell R.R."/>
            <person name="Kim S.J."/>
            <person name="Lee J.H."/>
        </authorList>
    </citation>
    <scope>NUCLEOTIDE SEQUENCE [LARGE SCALE GENOMIC DNA]</scope>
    <source>
        <strain evidence="3 4">NA1</strain>
    </source>
</reference>
<accession>B6YXL3</accession>
<feature type="domain" description="Dihydroprymidine dehydrogenase" evidence="2">
    <location>
        <begin position="22"/>
        <end position="140"/>
    </location>
</feature>
<dbReference type="PRINTS" id="PR00368">
    <property type="entry name" value="FADPNR"/>
</dbReference>
<dbReference type="Proteomes" id="UP000002727">
    <property type="component" value="Chromosome"/>
</dbReference>
<dbReference type="OrthoDB" id="27922at2157"/>
<dbReference type="KEGG" id="ton:TON_1336"/>
<dbReference type="InterPro" id="IPR009051">
    <property type="entry name" value="Helical_ferredxn"/>
</dbReference>
<dbReference type="InterPro" id="IPR036188">
    <property type="entry name" value="FAD/NAD-bd_sf"/>
</dbReference>
<organism evidence="3 4">
    <name type="scientific">Thermococcus onnurineus (strain NA1)</name>
    <dbReference type="NCBI Taxonomy" id="523850"/>
    <lineage>
        <taxon>Archaea</taxon>
        <taxon>Methanobacteriati</taxon>
        <taxon>Methanobacteriota</taxon>
        <taxon>Thermococci</taxon>
        <taxon>Thermococcales</taxon>
        <taxon>Thermococcaceae</taxon>
        <taxon>Thermococcus</taxon>
    </lineage>
</organism>
<dbReference type="HOGENOM" id="CLU_000422_3_3_2"/>
<keyword evidence="4" id="KW-1185">Reference proteome</keyword>
<evidence type="ECO:0000259" key="2">
    <source>
        <dbReference type="Pfam" id="PF14691"/>
    </source>
</evidence>
<dbReference type="EMBL" id="CP000855">
    <property type="protein sequence ID" value="ACJ16826.1"/>
    <property type="molecule type" value="Genomic_DNA"/>
</dbReference>
<dbReference type="NCBIfam" id="TIGR01316">
    <property type="entry name" value="gltA"/>
    <property type="match status" value="1"/>
</dbReference>
<dbReference type="PATRIC" id="fig|523850.10.peg.1344"/>
<proteinExistence type="predicted"/>
<dbReference type="GeneID" id="7018364"/>